<gene>
    <name evidence="3" type="ORF">Xmlh_01390</name>
</gene>
<dbReference type="InterPro" id="IPR011990">
    <property type="entry name" value="TPR-like_helical_dom_sf"/>
</dbReference>
<name>A0A1T1P580_9XANT</name>
<evidence type="ECO:0000256" key="2">
    <source>
        <dbReference type="PROSITE-ProRule" id="PRU00339"/>
    </source>
</evidence>
<dbReference type="InterPro" id="IPR019734">
    <property type="entry name" value="TPR_rpt"/>
</dbReference>
<dbReference type="GO" id="GO:0008476">
    <property type="term" value="F:protein-tyrosine sulfotransferase activity"/>
    <property type="evidence" value="ECO:0007669"/>
    <property type="project" value="InterPro"/>
</dbReference>
<keyword evidence="2" id="KW-0802">TPR repeat</keyword>
<feature type="repeat" description="TPR" evidence="2">
    <location>
        <begin position="4"/>
        <end position="37"/>
    </location>
</feature>
<dbReference type="InterPro" id="IPR027417">
    <property type="entry name" value="P-loop_NTPase"/>
</dbReference>
<comment type="caution">
    <text evidence="3">The sequence shown here is derived from an EMBL/GenBank/DDBJ whole genome shotgun (WGS) entry which is preliminary data.</text>
</comment>
<keyword evidence="1" id="KW-0808">Transferase</keyword>
<evidence type="ECO:0000256" key="1">
    <source>
        <dbReference type="ARBA" id="ARBA00022679"/>
    </source>
</evidence>
<accession>A0A1T1P580</accession>
<dbReference type="RefSeq" id="WP_078563355.1">
    <property type="nucleotide sequence ID" value="NZ_LOJW01000014.1"/>
</dbReference>
<evidence type="ECO:0000313" key="3">
    <source>
        <dbReference type="EMBL" id="OOW70791.1"/>
    </source>
</evidence>
<dbReference type="InterPro" id="IPR026634">
    <property type="entry name" value="TPST-like"/>
</dbReference>
<dbReference type="Pfam" id="PF13181">
    <property type="entry name" value="TPR_8"/>
    <property type="match status" value="1"/>
</dbReference>
<dbReference type="PANTHER" id="PTHR12788">
    <property type="entry name" value="PROTEIN-TYROSINE SULFOTRANSFERASE 2"/>
    <property type="match status" value="1"/>
</dbReference>
<proteinExistence type="predicted"/>
<dbReference type="PANTHER" id="PTHR12788:SF10">
    <property type="entry name" value="PROTEIN-TYROSINE SULFOTRANSFERASE"/>
    <property type="match status" value="1"/>
</dbReference>
<dbReference type="AlphaFoldDB" id="A0A1T1P580"/>
<dbReference type="Pfam" id="PF13469">
    <property type="entry name" value="Sulfotransfer_3"/>
    <property type="match status" value="1"/>
</dbReference>
<dbReference type="EMBL" id="LOJW01000014">
    <property type="protein sequence ID" value="OOW70791.1"/>
    <property type="molecule type" value="Genomic_DNA"/>
</dbReference>
<evidence type="ECO:0000313" key="4">
    <source>
        <dbReference type="Proteomes" id="UP000190559"/>
    </source>
</evidence>
<protein>
    <submittedName>
        <fullName evidence="3">Uncharacterized protein</fullName>
    </submittedName>
</protein>
<dbReference type="SUPFAM" id="SSF52540">
    <property type="entry name" value="P-loop containing nucleoside triphosphate hydrolases"/>
    <property type="match status" value="1"/>
</dbReference>
<dbReference type="Gene3D" id="3.40.50.300">
    <property type="entry name" value="P-loop containing nucleotide triphosphate hydrolases"/>
    <property type="match status" value="1"/>
</dbReference>
<sequence>MTEAVELYKAGAAALVRRDFDQAQVFYSRASQLDPGSAESVIGLSLTASALGAHRLAKSHALSAASLRVDSGSVAINVARRLSYFNEYSALVEFVENRLRENPLSPIQLAEIAVLLSGIGDQDNAMRLVDQALLADPKHVPSIYFKGNLLSFMGDAKGAELAYEHALSIDGGYLQASWMLSGLRLQTPQSNHIDRLRSQLVRCRAGSLGEAYLRYALHKELHDLTEYKLAWAELERANQVMRSLVNYRESESAVLIDELLRKFSERSLKVRSVVEQDCLPIFVVGLHRSGTTLLERMLSGHAELAAAGETYSFPEQLRHVVDHYARDAVDLTIVQKFSDSHLDAIATGYRRTVPWMAKGNRGYVEKLPANFLNVPMIAKCLPSAKIICIERDPMDVCFSNLRLLFSGVANYSYRQDELARFHCRYQALVKHWDLIASDVFMRVRYSDLVAEPEATLRHVMEFCGMTFQSGMLDVGLGKQAVSTASVASVRAGISPDRGGVWRNYSSWLEPLRSIVAEG</sequence>
<reference evidence="3 4" key="1">
    <citation type="submission" date="2015-12" db="EMBL/GenBank/DDBJ databases">
        <authorList>
            <person name="Shamseldin A."/>
            <person name="Moawad H."/>
            <person name="Abd El-Rahim W.M."/>
            <person name="Sadowsky M.J."/>
        </authorList>
    </citation>
    <scope>NUCLEOTIDE SEQUENCE [LARGE SCALE GENOMIC DNA]</scope>
    <source>
        <strain evidence="3 4">LMG9050</strain>
    </source>
</reference>
<dbReference type="Proteomes" id="UP000190559">
    <property type="component" value="Unassembled WGS sequence"/>
</dbReference>
<organism evidence="3 4">
    <name type="scientific">Xanthomonas axonopodis pv. melhusii</name>
    <dbReference type="NCBI Taxonomy" id="487834"/>
    <lineage>
        <taxon>Bacteria</taxon>
        <taxon>Pseudomonadati</taxon>
        <taxon>Pseudomonadota</taxon>
        <taxon>Gammaproteobacteria</taxon>
        <taxon>Lysobacterales</taxon>
        <taxon>Lysobacteraceae</taxon>
        <taxon>Xanthomonas</taxon>
    </lineage>
</organism>
<dbReference type="SUPFAM" id="SSF48452">
    <property type="entry name" value="TPR-like"/>
    <property type="match status" value="1"/>
</dbReference>
<dbReference type="SMART" id="SM00028">
    <property type="entry name" value="TPR"/>
    <property type="match status" value="3"/>
</dbReference>
<dbReference type="Gene3D" id="1.25.40.10">
    <property type="entry name" value="Tetratricopeptide repeat domain"/>
    <property type="match status" value="1"/>
</dbReference>
<dbReference type="PROSITE" id="PS50005">
    <property type="entry name" value="TPR"/>
    <property type="match status" value="1"/>
</dbReference>